<evidence type="ECO:0000256" key="1">
    <source>
        <dbReference type="SAM" id="MobiDB-lite"/>
    </source>
</evidence>
<feature type="compositionally biased region" description="Acidic residues" evidence="1">
    <location>
        <begin position="19"/>
        <end position="29"/>
    </location>
</feature>
<accession>A0A553I7I4</accession>
<feature type="compositionally biased region" description="Basic and acidic residues" evidence="1">
    <location>
        <begin position="31"/>
        <end position="41"/>
    </location>
</feature>
<comment type="caution">
    <text evidence="2">The sequence shown here is derived from an EMBL/GenBank/DDBJ whole genome shotgun (WGS) entry which is preliminary data.</text>
</comment>
<evidence type="ECO:0000313" key="3">
    <source>
        <dbReference type="Proteomes" id="UP000319160"/>
    </source>
</evidence>
<organism evidence="2 3">
    <name type="scientific">Xylaria flabelliformis</name>
    <dbReference type="NCBI Taxonomy" id="2512241"/>
    <lineage>
        <taxon>Eukaryota</taxon>
        <taxon>Fungi</taxon>
        <taxon>Dikarya</taxon>
        <taxon>Ascomycota</taxon>
        <taxon>Pezizomycotina</taxon>
        <taxon>Sordariomycetes</taxon>
        <taxon>Xylariomycetidae</taxon>
        <taxon>Xylariales</taxon>
        <taxon>Xylariaceae</taxon>
        <taxon>Xylaria</taxon>
    </lineage>
</organism>
<name>A0A553I7I4_9PEZI</name>
<feature type="region of interest" description="Disordered" evidence="1">
    <location>
        <begin position="1"/>
        <end position="41"/>
    </location>
</feature>
<feature type="region of interest" description="Disordered" evidence="1">
    <location>
        <begin position="310"/>
        <end position="423"/>
    </location>
</feature>
<feature type="compositionally biased region" description="Basic and acidic residues" evidence="1">
    <location>
        <begin position="325"/>
        <end position="334"/>
    </location>
</feature>
<evidence type="ECO:0000313" key="2">
    <source>
        <dbReference type="EMBL" id="TRX96162.1"/>
    </source>
</evidence>
<dbReference type="EMBL" id="VFLP01000012">
    <property type="protein sequence ID" value="TRX96162.1"/>
    <property type="molecule type" value="Genomic_DNA"/>
</dbReference>
<sequence length="606" mass="67315">MGRHEPLTSLALGRSPYDDVVEGEGEADSQEPTREYDEHGRVVNEESKRMNKDIIRAHNEVMLVIGVAEQDPGGPSTSTGDSTRLHNEYENSTGRHFLRLGRVLVVVGIWGVHGIRQRILVSSPTSRLIHLSAIFTSCQVYKNAARFPFLDLVYSEIRTHSAPQLLFAGMPSFFTAWSLQWYSRTAEIVRDKFWLRAIISHIRFHLQIYVAMQRLDLIPGSRWFPSLDFFVPFSSASPFIAPPPLGSAGARTVSEWVGKIAMNLAPYAGYWLVGCAWDVFSYLIRRKVHKNLPHPWPSPITNLRALVPTNTPRRQSFPESPTLGDTDRDIRHTQGPEADADPSATNGDGVGEALPVGTIRRQGTFSSRGGDGYATDEEDPEMVNPTLISFDVDTSESTEPPAGIWSAELRPSNSGDPRTQQKEAPKYVVNTLTSLPSLLAGDILTSSFTHILLTPLDILVFRAMARSFSSKFGLPIGHMFEVSLADGLVSRMMLNLFQAEVLKFLISAEAWAFVTGVAQRFHVTEEEWKEYQLRIERAMEAEETESGEEVADTVRSSYLSGGFPYPKLAAIEPSDNDGDIAKTDDSLFCKALQSYSVVKRLPALSP</sequence>
<protein>
    <submittedName>
        <fullName evidence="2">Uncharacterized protein</fullName>
    </submittedName>
</protein>
<dbReference type="AlphaFoldDB" id="A0A553I7I4"/>
<gene>
    <name evidence="2" type="ORF">FHL15_002886</name>
</gene>
<feature type="compositionally biased region" description="Polar residues" evidence="1">
    <location>
        <begin position="310"/>
        <end position="319"/>
    </location>
</feature>
<reference evidence="3" key="1">
    <citation type="submission" date="2019-06" db="EMBL/GenBank/DDBJ databases">
        <title>Draft genome sequence of the griseofulvin-producing fungus Xylaria cubensis strain G536.</title>
        <authorList>
            <person name="Mead M.E."/>
            <person name="Raja H.A."/>
            <person name="Steenwyk J.L."/>
            <person name="Knowles S.L."/>
            <person name="Oberlies N.H."/>
            <person name="Rokas A."/>
        </authorList>
    </citation>
    <scope>NUCLEOTIDE SEQUENCE [LARGE SCALE GENOMIC DNA]</scope>
    <source>
        <strain evidence="3">G536</strain>
    </source>
</reference>
<dbReference type="Proteomes" id="UP000319160">
    <property type="component" value="Unassembled WGS sequence"/>
</dbReference>
<keyword evidence="3" id="KW-1185">Reference proteome</keyword>
<proteinExistence type="predicted"/>
<dbReference type="OrthoDB" id="5383784at2759"/>